<gene>
    <name evidence="1" type="ORF">V1478_008729</name>
</gene>
<comment type="caution">
    <text evidence="1">The sequence shown here is derived from an EMBL/GenBank/DDBJ whole genome shotgun (WGS) entry which is preliminary data.</text>
</comment>
<sequence length="70" mass="8049">MSKTMLTPKTSSDLCPRLNLHLYNEALDITCDIKLHQIRVGQRPIRLLPVSNSRSRYSNTLRVIPLSDEE</sequence>
<name>A0ABD2AUC5_VESSQ</name>
<dbReference type="EMBL" id="JAUDFV010000139">
    <property type="protein sequence ID" value="KAL2724216.1"/>
    <property type="molecule type" value="Genomic_DNA"/>
</dbReference>
<accession>A0ABD2AUC5</accession>
<protein>
    <submittedName>
        <fullName evidence="1">Uncharacterized protein</fullName>
    </submittedName>
</protein>
<dbReference type="AlphaFoldDB" id="A0ABD2AUC5"/>
<organism evidence="1 2">
    <name type="scientific">Vespula squamosa</name>
    <name type="common">Southern yellow jacket</name>
    <name type="synonym">Wasp</name>
    <dbReference type="NCBI Taxonomy" id="30214"/>
    <lineage>
        <taxon>Eukaryota</taxon>
        <taxon>Metazoa</taxon>
        <taxon>Ecdysozoa</taxon>
        <taxon>Arthropoda</taxon>
        <taxon>Hexapoda</taxon>
        <taxon>Insecta</taxon>
        <taxon>Pterygota</taxon>
        <taxon>Neoptera</taxon>
        <taxon>Endopterygota</taxon>
        <taxon>Hymenoptera</taxon>
        <taxon>Apocrita</taxon>
        <taxon>Aculeata</taxon>
        <taxon>Vespoidea</taxon>
        <taxon>Vespidae</taxon>
        <taxon>Vespinae</taxon>
        <taxon>Vespula</taxon>
    </lineage>
</organism>
<dbReference type="Proteomes" id="UP001607302">
    <property type="component" value="Unassembled WGS sequence"/>
</dbReference>
<evidence type="ECO:0000313" key="2">
    <source>
        <dbReference type="Proteomes" id="UP001607302"/>
    </source>
</evidence>
<evidence type="ECO:0000313" key="1">
    <source>
        <dbReference type="EMBL" id="KAL2724216.1"/>
    </source>
</evidence>
<reference evidence="1 2" key="1">
    <citation type="journal article" date="2024" name="Ann. Entomol. Soc. Am.">
        <title>Genomic analyses of the southern and eastern yellowjacket wasps (Hymenoptera: Vespidae) reveal evolutionary signatures of social life.</title>
        <authorList>
            <person name="Catto M.A."/>
            <person name="Caine P.B."/>
            <person name="Orr S.E."/>
            <person name="Hunt B.G."/>
            <person name="Goodisman M.A.D."/>
        </authorList>
    </citation>
    <scope>NUCLEOTIDE SEQUENCE [LARGE SCALE GENOMIC DNA]</scope>
    <source>
        <strain evidence="1">233</strain>
        <tissue evidence="1">Head and thorax</tissue>
    </source>
</reference>
<keyword evidence="2" id="KW-1185">Reference proteome</keyword>
<proteinExistence type="predicted"/>